<feature type="compositionally biased region" description="Pro residues" evidence="1">
    <location>
        <begin position="10"/>
        <end position="24"/>
    </location>
</feature>
<gene>
    <name evidence="3" type="ORF">GCM10010387_24590</name>
</gene>
<feature type="region of interest" description="Disordered" evidence="1">
    <location>
        <begin position="85"/>
        <end position="116"/>
    </location>
</feature>
<evidence type="ECO:0000256" key="1">
    <source>
        <dbReference type="SAM" id="MobiDB-lite"/>
    </source>
</evidence>
<evidence type="ECO:0000256" key="2">
    <source>
        <dbReference type="SAM" id="Phobius"/>
    </source>
</evidence>
<protein>
    <submittedName>
        <fullName evidence="3">Uncharacterized protein</fullName>
    </submittedName>
</protein>
<reference evidence="3" key="2">
    <citation type="submission" date="2020-09" db="EMBL/GenBank/DDBJ databases">
        <authorList>
            <person name="Sun Q."/>
            <person name="Ohkuma M."/>
        </authorList>
    </citation>
    <scope>NUCLEOTIDE SEQUENCE</scope>
    <source>
        <strain evidence="3">JCM 4988</strain>
    </source>
</reference>
<keyword evidence="2" id="KW-1133">Transmembrane helix</keyword>
<keyword evidence="2" id="KW-0812">Transmembrane</keyword>
<evidence type="ECO:0000313" key="4">
    <source>
        <dbReference type="Proteomes" id="UP000630936"/>
    </source>
</evidence>
<dbReference type="Proteomes" id="UP000630936">
    <property type="component" value="Unassembled WGS sequence"/>
</dbReference>
<keyword evidence="2" id="KW-0472">Membrane</keyword>
<feature type="compositionally biased region" description="Low complexity" evidence="1">
    <location>
        <begin position="87"/>
        <end position="113"/>
    </location>
</feature>
<sequence length="235" mass="23908">MSGSSAGGPGSPPASPPPGSPPPAAHGQPPARRIGEWAAVLSALTGVAGLLFGFFGLPVVVNSPTARALAPTAQPTVTVTRTIEAEPPASSPTGSAGTASSGSDGSSAGGAAPVTKTDIRMPTGYYLLLSDNPIQLREGGNSDLSYNSGVGLRSRGQMVKLDPGQKGTLEECRADTRYTDVIRNSALTGGTRICVQRNEHVALVTVREAPQTRNDGKFVTFDITVWPGGRSGATS</sequence>
<reference evidence="3" key="1">
    <citation type="journal article" date="2014" name="Int. J. Syst. Evol. Microbiol.">
        <title>Complete genome sequence of Corynebacterium casei LMG S-19264T (=DSM 44701T), isolated from a smear-ripened cheese.</title>
        <authorList>
            <consortium name="US DOE Joint Genome Institute (JGI-PGF)"/>
            <person name="Walter F."/>
            <person name="Albersmeier A."/>
            <person name="Kalinowski J."/>
            <person name="Ruckert C."/>
        </authorList>
    </citation>
    <scope>NUCLEOTIDE SEQUENCE</scope>
    <source>
        <strain evidence="3">JCM 4988</strain>
    </source>
</reference>
<evidence type="ECO:0000313" key="3">
    <source>
        <dbReference type="EMBL" id="GGZ30148.1"/>
    </source>
</evidence>
<organism evidence="3 4">
    <name type="scientific">Streptomyces inusitatus</name>
    <dbReference type="NCBI Taxonomy" id="68221"/>
    <lineage>
        <taxon>Bacteria</taxon>
        <taxon>Bacillati</taxon>
        <taxon>Actinomycetota</taxon>
        <taxon>Actinomycetes</taxon>
        <taxon>Kitasatosporales</taxon>
        <taxon>Streptomycetaceae</taxon>
        <taxon>Streptomyces</taxon>
    </lineage>
</organism>
<name>A0A918Q1C8_9ACTN</name>
<dbReference type="EMBL" id="BMWG01000005">
    <property type="protein sequence ID" value="GGZ30148.1"/>
    <property type="molecule type" value="Genomic_DNA"/>
</dbReference>
<dbReference type="AlphaFoldDB" id="A0A918Q1C8"/>
<feature type="transmembrane region" description="Helical" evidence="2">
    <location>
        <begin position="37"/>
        <end position="61"/>
    </location>
</feature>
<accession>A0A918Q1C8</accession>
<proteinExistence type="predicted"/>
<keyword evidence="4" id="KW-1185">Reference proteome</keyword>
<comment type="caution">
    <text evidence="3">The sequence shown here is derived from an EMBL/GenBank/DDBJ whole genome shotgun (WGS) entry which is preliminary data.</text>
</comment>
<feature type="region of interest" description="Disordered" evidence="1">
    <location>
        <begin position="1"/>
        <end position="30"/>
    </location>
</feature>